<accession>A0A1S9M195</accession>
<dbReference type="PANTHER" id="PTHR11079:SF179">
    <property type="entry name" value="TRNA(ADENINE(34)) DEAMINASE, CHLOROPLASTIC"/>
    <property type="match status" value="1"/>
</dbReference>
<dbReference type="EMBL" id="MWKN01000040">
    <property type="protein sequence ID" value="OOP59067.1"/>
    <property type="molecule type" value="Genomic_DNA"/>
</dbReference>
<organism evidence="5 6">
    <name type="scientific">Candidatus Phytoplasma citri</name>
    <dbReference type="NCBI Taxonomy" id="180978"/>
    <lineage>
        <taxon>Bacteria</taxon>
        <taxon>Bacillati</taxon>
        <taxon>Mycoplasmatota</taxon>
        <taxon>Mollicutes</taxon>
        <taxon>Acholeplasmatales</taxon>
        <taxon>Acholeplasmataceae</taxon>
        <taxon>Candidatus Phytoplasma</taxon>
        <taxon>16SrII (Peanut WB group)</taxon>
    </lineage>
</organism>
<dbReference type="GO" id="GO:0052717">
    <property type="term" value="F:tRNA-specific adenosine-34 deaminase activity"/>
    <property type="evidence" value="ECO:0007669"/>
    <property type="project" value="UniProtKB-EC"/>
</dbReference>
<evidence type="ECO:0000313" key="7">
    <source>
        <dbReference type="Proteomes" id="UP001383392"/>
    </source>
</evidence>
<sequence length="155" mass="18489">MKKKHFCFMKEAFQEAQKAFEKGEVPVGAVAVIDDKIVARAHNNTENSQLFFSHAEFLVLIEVNLQLKNYRMNMVDIYVTLEPCMMCFGALIQSRVNKIYYSASNVNFNFYHNFLYIYNNLKYHEKFVKLFIFESESRNILRKFFSNLRHKHSYN</sequence>
<evidence type="ECO:0000313" key="4">
    <source>
        <dbReference type="EMBL" id="MEK0309260.1"/>
    </source>
</evidence>
<reference evidence="4 7" key="2">
    <citation type="journal article" date="2023" name="Int. J. Syst. Evol. Microbiol.">
        <title>The observation of taxonomic boundaries for the 16SrII and 16SrXXV phytoplasmas using genome-based delimitation.</title>
        <authorList>
            <person name="Rodrigues Jardim B."/>
            <person name="Tran-Nguyen L.T.T."/>
            <person name="Gambley C."/>
            <person name="Al-Sadi A.M."/>
            <person name="Al-Subhi A.M."/>
            <person name="Foissac X."/>
            <person name="Salar P."/>
            <person name="Cai H."/>
            <person name="Yang J.Y."/>
            <person name="Davis R."/>
            <person name="Jones L."/>
            <person name="Rodoni B."/>
            <person name="Constable F.E."/>
        </authorList>
    </citation>
    <scope>NUCLEOTIDE SEQUENCE [LARGE SCALE GENOMIC DNA]</scope>
    <source>
        <strain evidence="4">BAWM-OMN-P75</strain>
    </source>
</reference>
<keyword evidence="2" id="KW-0862">Zinc</keyword>
<evidence type="ECO:0000256" key="1">
    <source>
        <dbReference type="ARBA" id="ARBA00022723"/>
    </source>
</evidence>
<keyword evidence="7" id="KW-1185">Reference proteome</keyword>
<dbReference type="GO" id="GO:0002100">
    <property type="term" value="P:tRNA wobble adenosine to inosine editing"/>
    <property type="evidence" value="ECO:0007669"/>
    <property type="project" value="InterPro"/>
</dbReference>
<dbReference type="InterPro" id="IPR016193">
    <property type="entry name" value="Cytidine_deaminase-like"/>
</dbReference>
<dbReference type="CDD" id="cd01285">
    <property type="entry name" value="nucleoside_deaminase"/>
    <property type="match status" value="1"/>
</dbReference>
<comment type="caution">
    <text evidence="5">The sequence shown here is derived from an EMBL/GenBank/DDBJ whole genome shotgun (WGS) entry which is preliminary data.</text>
</comment>
<reference evidence="5 6" key="1">
    <citation type="submission" date="2017-02" db="EMBL/GenBank/DDBJ databases">
        <title>A draft genome of 'Candidatus Phytoplasma aurantifolia' the agent of the witches-broom disease of lime.</title>
        <authorList>
            <person name="Foissac X."/>
            <person name="Carle P."/>
        </authorList>
    </citation>
    <scope>NUCLEOTIDE SEQUENCE [LARGE SCALE GENOMIC DNA]</scope>
    <source>
        <strain evidence="5 6">WBDL</strain>
    </source>
</reference>
<dbReference type="GO" id="GO:0008270">
    <property type="term" value="F:zinc ion binding"/>
    <property type="evidence" value="ECO:0007669"/>
    <property type="project" value="InterPro"/>
</dbReference>
<dbReference type="InterPro" id="IPR002125">
    <property type="entry name" value="CMP_dCMP_dom"/>
</dbReference>
<dbReference type="Gene3D" id="3.40.140.10">
    <property type="entry name" value="Cytidine Deaminase, domain 2"/>
    <property type="match status" value="1"/>
</dbReference>
<dbReference type="EMBL" id="JAOSJG010000021">
    <property type="protein sequence ID" value="MEK0309260.1"/>
    <property type="molecule type" value="Genomic_DNA"/>
</dbReference>
<dbReference type="SUPFAM" id="SSF53927">
    <property type="entry name" value="Cytidine deaminase-like"/>
    <property type="match status" value="1"/>
</dbReference>
<dbReference type="PANTHER" id="PTHR11079">
    <property type="entry name" value="CYTOSINE DEAMINASE FAMILY MEMBER"/>
    <property type="match status" value="1"/>
</dbReference>
<keyword evidence="1" id="KW-0479">Metal-binding</keyword>
<evidence type="ECO:0000259" key="3">
    <source>
        <dbReference type="PROSITE" id="PS51747"/>
    </source>
</evidence>
<dbReference type="PROSITE" id="PS51747">
    <property type="entry name" value="CYT_DCMP_DEAMINASES_2"/>
    <property type="match status" value="1"/>
</dbReference>
<dbReference type="STRING" id="180978.B2G44_01265"/>
<dbReference type="RefSeq" id="WP_078123047.1">
    <property type="nucleotide sequence ID" value="NZ_JAOSJG010000021.1"/>
</dbReference>
<feature type="domain" description="CMP/dCMP-type deaminase" evidence="3">
    <location>
        <begin position="3"/>
        <end position="113"/>
    </location>
</feature>
<protein>
    <submittedName>
        <fullName evidence="4">Nucleoside deaminase</fullName>
    </submittedName>
    <submittedName>
        <fullName evidence="5">tRNA-specific adenosine deaminase</fullName>
    </submittedName>
</protein>
<gene>
    <name evidence="5" type="ORF">B2G44_01265</name>
    <name evidence="4" type="ORF">OC712_02070</name>
</gene>
<name>A0A1S9M195_9MOLU</name>
<dbReference type="InterPro" id="IPR016192">
    <property type="entry name" value="APOBEC/CMP_deaminase_Zn-bd"/>
</dbReference>
<evidence type="ECO:0000256" key="2">
    <source>
        <dbReference type="ARBA" id="ARBA00022833"/>
    </source>
</evidence>
<proteinExistence type="predicted"/>
<dbReference type="Proteomes" id="UP000189722">
    <property type="component" value="Unassembled WGS sequence"/>
</dbReference>
<dbReference type="AlphaFoldDB" id="A0A1S9M195"/>
<dbReference type="PROSITE" id="PS00903">
    <property type="entry name" value="CYT_DCMP_DEAMINASES_1"/>
    <property type="match status" value="1"/>
</dbReference>
<dbReference type="InterPro" id="IPR058535">
    <property type="entry name" value="MafB19-deam"/>
</dbReference>
<dbReference type="Pfam" id="PF14437">
    <property type="entry name" value="MafB19-deam"/>
    <property type="match status" value="1"/>
</dbReference>
<evidence type="ECO:0000313" key="5">
    <source>
        <dbReference type="EMBL" id="OOP59067.1"/>
    </source>
</evidence>
<dbReference type="OrthoDB" id="9802676at2"/>
<dbReference type="Proteomes" id="UP001383392">
    <property type="component" value="Unassembled WGS sequence"/>
</dbReference>
<evidence type="ECO:0000313" key="6">
    <source>
        <dbReference type="Proteomes" id="UP000189722"/>
    </source>
</evidence>